<proteinExistence type="predicted"/>
<keyword evidence="3" id="KW-1185">Reference proteome</keyword>
<protein>
    <submittedName>
        <fullName evidence="2">Uncharacterized protein</fullName>
    </submittedName>
</protein>
<evidence type="ECO:0000313" key="3">
    <source>
        <dbReference type="Proteomes" id="UP001432216"/>
    </source>
</evidence>
<accession>A0ABZ2AQ26</accession>
<dbReference type="GeneID" id="89988696"/>
<organism evidence="2 3">
    <name type="scientific">Cryptococcus decagattii</name>
    <dbReference type="NCBI Taxonomy" id="1859122"/>
    <lineage>
        <taxon>Eukaryota</taxon>
        <taxon>Fungi</taxon>
        <taxon>Dikarya</taxon>
        <taxon>Basidiomycota</taxon>
        <taxon>Agaricomycotina</taxon>
        <taxon>Tremellomycetes</taxon>
        <taxon>Tremellales</taxon>
        <taxon>Cryptococcaceae</taxon>
        <taxon>Cryptococcus</taxon>
        <taxon>Cryptococcus gattii species complex</taxon>
    </lineage>
</organism>
<sequence>MAGKPSDVTMKIMFIVTMTTMSRIVITWPPYFPAEVWMKCSDGRFCGILGRMMNPGSTMIEQNWLRDCSSYVELPQGPRFGKEIPRESKELGPLLDGNSTAQKSDVPRLQIGSSDKLFGM</sequence>
<evidence type="ECO:0000256" key="1">
    <source>
        <dbReference type="SAM" id="MobiDB-lite"/>
    </source>
</evidence>
<dbReference type="EMBL" id="CP143808">
    <property type="protein sequence ID" value="WVO20623.1"/>
    <property type="molecule type" value="Genomic_DNA"/>
</dbReference>
<dbReference type="Proteomes" id="UP001432216">
    <property type="component" value="Chromosome 3"/>
</dbReference>
<name>A0ABZ2AQ26_9TREE</name>
<gene>
    <name evidence="2" type="ORF">IAS62_001922</name>
</gene>
<dbReference type="RefSeq" id="XP_064719862.1">
    <property type="nucleotide sequence ID" value="XM_064863790.1"/>
</dbReference>
<feature type="compositionally biased region" description="Basic and acidic residues" evidence="1">
    <location>
        <begin position="80"/>
        <end position="90"/>
    </location>
</feature>
<feature type="region of interest" description="Disordered" evidence="1">
    <location>
        <begin position="79"/>
        <end position="120"/>
    </location>
</feature>
<evidence type="ECO:0000313" key="2">
    <source>
        <dbReference type="EMBL" id="WVO20623.1"/>
    </source>
</evidence>
<reference evidence="2 3" key="1">
    <citation type="submission" date="2024-01" db="EMBL/GenBank/DDBJ databases">
        <title>Comparative genomics of Cryptococcus and Kwoniella reveals pathogenesis evolution and contrasting modes of karyotype evolution via chromosome fusion or intercentromeric recombination.</title>
        <authorList>
            <person name="Coelho M.A."/>
            <person name="David-Palma M."/>
            <person name="Shea T."/>
            <person name="Bowers K."/>
            <person name="McGinley-Smith S."/>
            <person name="Mohammad A.W."/>
            <person name="Gnirke A."/>
            <person name="Yurkov A.M."/>
            <person name="Nowrousian M."/>
            <person name="Sun S."/>
            <person name="Cuomo C.A."/>
            <person name="Heitman J."/>
        </authorList>
    </citation>
    <scope>NUCLEOTIDE SEQUENCE [LARGE SCALE GENOMIC DNA]</scope>
    <source>
        <strain evidence="2 3">7685027</strain>
    </source>
</reference>